<protein>
    <recommendedName>
        <fullName evidence="2">(d)CMP kinase</fullName>
        <ecNumber evidence="2">2.7.4.25</ecNumber>
    </recommendedName>
</protein>
<feature type="non-terminal residue" evidence="10">
    <location>
        <position position="209"/>
    </location>
</feature>
<dbReference type="InterPro" id="IPR027417">
    <property type="entry name" value="P-loop_NTPase"/>
</dbReference>
<sequence length="209" mass="23201">MIITIDGPSASGKSTVARAVAKELHYFYIASGTIYRGLAYALMHLRGYSQETIAKVQEADVISCLDPARFVYTYDSSNNDRIILQGIDITIHLKSPAVDAGASLIGTNGIVREHILRFIQVLAKHHDIVIDGRDCGSVMFPSADYKFYLDASVLVRAQRWQTMQAKLNKNISLDQAVEITTERDERDSKRAIAPLRVPHGAFVIDSSYL</sequence>
<evidence type="ECO:0000256" key="3">
    <source>
        <dbReference type="ARBA" id="ARBA00022679"/>
    </source>
</evidence>
<dbReference type="AlphaFoldDB" id="A0A815BWF7"/>
<dbReference type="Pfam" id="PF02224">
    <property type="entry name" value="Cytidylate_kin"/>
    <property type="match status" value="1"/>
</dbReference>
<comment type="similarity">
    <text evidence="1">Belongs to the cytidylate kinase family. Type 1 subfamily.</text>
</comment>
<organism evidence="10 12">
    <name type="scientific">Rotaria magnacalcarata</name>
    <dbReference type="NCBI Taxonomy" id="392030"/>
    <lineage>
        <taxon>Eukaryota</taxon>
        <taxon>Metazoa</taxon>
        <taxon>Spiralia</taxon>
        <taxon>Gnathifera</taxon>
        <taxon>Rotifera</taxon>
        <taxon>Eurotatoria</taxon>
        <taxon>Bdelloidea</taxon>
        <taxon>Philodinida</taxon>
        <taxon>Philodinidae</taxon>
        <taxon>Rotaria</taxon>
    </lineage>
</organism>
<feature type="domain" description="Cytidylate kinase" evidence="9">
    <location>
        <begin position="3"/>
        <end position="209"/>
    </location>
</feature>
<proteinExistence type="inferred from homology"/>
<keyword evidence="4" id="KW-0547">Nucleotide-binding</keyword>
<evidence type="ECO:0000259" key="9">
    <source>
        <dbReference type="Pfam" id="PF02224"/>
    </source>
</evidence>
<evidence type="ECO:0000256" key="2">
    <source>
        <dbReference type="ARBA" id="ARBA00012906"/>
    </source>
</evidence>
<dbReference type="SUPFAM" id="SSF52540">
    <property type="entry name" value="P-loop containing nucleoside triphosphate hydrolases"/>
    <property type="match status" value="1"/>
</dbReference>
<dbReference type="Proteomes" id="UP000663834">
    <property type="component" value="Unassembled WGS sequence"/>
</dbReference>
<dbReference type="EMBL" id="CAJNOW010000423">
    <property type="protein sequence ID" value="CAF1275816.1"/>
    <property type="molecule type" value="Genomic_DNA"/>
</dbReference>
<keyword evidence="6" id="KW-0067">ATP-binding</keyword>
<dbReference type="Gene3D" id="3.40.50.300">
    <property type="entry name" value="P-loop containing nucleotide triphosphate hydrolases"/>
    <property type="match status" value="1"/>
</dbReference>
<evidence type="ECO:0000256" key="8">
    <source>
        <dbReference type="ARBA" id="ARBA00048478"/>
    </source>
</evidence>
<evidence type="ECO:0000313" key="10">
    <source>
        <dbReference type="EMBL" id="CAF1275816.1"/>
    </source>
</evidence>
<evidence type="ECO:0000256" key="5">
    <source>
        <dbReference type="ARBA" id="ARBA00022777"/>
    </source>
</evidence>
<dbReference type="OrthoDB" id="10263145at2759"/>
<evidence type="ECO:0000256" key="4">
    <source>
        <dbReference type="ARBA" id="ARBA00022741"/>
    </source>
</evidence>
<evidence type="ECO:0000256" key="7">
    <source>
        <dbReference type="ARBA" id="ARBA00047615"/>
    </source>
</evidence>
<dbReference type="GO" id="GO:0005524">
    <property type="term" value="F:ATP binding"/>
    <property type="evidence" value="ECO:0007669"/>
    <property type="project" value="UniProtKB-KW"/>
</dbReference>
<keyword evidence="3" id="KW-0808">Transferase</keyword>
<dbReference type="InterPro" id="IPR003136">
    <property type="entry name" value="Cytidylate_kin"/>
</dbReference>
<dbReference type="EMBL" id="CAJOBJ010353857">
    <property type="protein sequence ID" value="CAF5211700.1"/>
    <property type="molecule type" value="Genomic_DNA"/>
</dbReference>
<evidence type="ECO:0000256" key="1">
    <source>
        <dbReference type="ARBA" id="ARBA00009427"/>
    </source>
</evidence>
<comment type="catalytic activity">
    <reaction evidence="8">
        <text>CMP + ATP = CDP + ADP</text>
        <dbReference type="Rhea" id="RHEA:11600"/>
        <dbReference type="ChEBI" id="CHEBI:30616"/>
        <dbReference type="ChEBI" id="CHEBI:58069"/>
        <dbReference type="ChEBI" id="CHEBI:60377"/>
        <dbReference type="ChEBI" id="CHEBI:456216"/>
        <dbReference type="EC" id="2.7.4.25"/>
    </reaction>
</comment>
<comment type="caution">
    <text evidence="10">The sequence shown here is derived from an EMBL/GenBank/DDBJ whole genome shotgun (WGS) entry which is preliminary data.</text>
</comment>
<evidence type="ECO:0000256" key="6">
    <source>
        <dbReference type="ARBA" id="ARBA00022840"/>
    </source>
</evidence>
<name>A0A815BWF7_9BILA</name>
<dbReference type="EC" id="2.7.4.25" evidence="2"/>
<accession>A0A815BWF7</accession>
<keyword evidence="5" id="KW-0418">Kinase</keyword>
<dbReference type="Proteomes" id="UP000681720">
    <property type="component" value="Unassembled WGS sequence"/>
</dbReference>
<reference evidence="10" key="1">
    <citation type="submission" date="2021-02" db="EMBL/GenBank/DDBJ databases">
        <authorList>
            <person name="Nowell W R."/>
        </authorList>
    </citation>
    <scope>NUCLEOTIDE SEQUENCE</scope>
</reference>
<evidence type="ECO:0000313" key="11">
    <source>
        <dbReference type="EMBL" id="CAF5211700.1"/>
    </source>
</evidence>
<evidence type="ECO:0000313" key="12">
    <source>
        <dbReference type="Proteomes" id="UP000663834"/>
    </source>
</evidence>
<dbReference type="GO" id="GO:0006139">
    <property type="term" value="P:nucleobase-containing compound metabolic process"/>
    <property type="evidence" value="ECO:0007669"/>
    <property type="project" value="InterPro"/>
</dbReference>
<dbReference type="CDD" id="cd02020">
    <property type="entry name" value="CMPK"/>
    <property type="match status" value="1"/>
</dbReference>
<comment type="catalytic activity">
    <reaction evidence="7">
        <text>dCMP + ATP = dCDP + ADP</text>
        <dbReference type="Rhea" id="RHEA:25094"/>
        <dbReference type="ChEBI" id="CHEBI:30616"/>
        <dbReference type="ChEBI" id="CHEBI:57566"/>
        <dbReference type="ChEBI" id="CHEBI:58593"/>
        <dbReference type="ChEBI" id="CHEBI:456216"/>
        <dbReference type="EC" id="2.7.4.25"/>
    </reaction>
</comment>
<dbReference type="InterPro" id="IPR011994">
    <property type="entry name" value="Cytidylate_kinase_dom"/>
</dbReference>
<dbReference type="GO" id="GO:0036431">
    <property type="term" value="F:dCMP kinase activity"/>
    <property type="evidence" value="ECO:0007669"/>
    <property type="project" value="InterPro"/>
</dbReference>
<dbReference type="NCBIfam" id="TIGR00017">
    <property type="entry name" value="cmk"/>
    <property type="match status" value="1"/>
</dbReference>
<gene>
    <name evidence="11" type="ORF">GIL414_LOCUS80028</name>
    <name evidence="10" type="ORF">KQP761_LOCUS3526</name>
</gene>